<dbReference type="PANTHER" id="PTHR11412">
    <property type="entry name" value="MACROGLOBULIN / COMPLEMENT"/>
    <property type="match status" value="1"/>
</dbReference>
<dbReference type="PANTHER" id="PTHR11412:SF166">
    <property type="entry name" value="NTR DOMAIN-CONTAINING PROTEIN"/>
    <property type="match status" value="1"/>
</dbReference>
<evidence type="ECO:0000259" key="4">
    <source>
        <dbReference type="SMART" id="SM01360"/>
    </source>
</evidence>
<name>A0A6M2Z8D2_SINCO</name>
<dbReference type="InterPro" id="IPR011625">
    <property type="entry name" value="A2M_N_BRD"/>
</dbReference>
<feature type="domain" description="Alpha-2-macroglobulin" evidence="4">
    <location>
        <begin position="790"/>
        <end position="880"/>
    </location>
</feature>
<dbReference type="InterPro" id="IPR009048">
    <property type="entry name" value="A-macroglobulin_rcpt-bd"/>
</dbReference>
<dbReference type="Pfam" id="PF01835">
    <property type="entry name" value="MG2"/>
    <property type="match status" value="1"/>
</dbReference>
<dbReference type="SMART" id="SM01361">
    <property type="entry name" value="A2M_recep"/>
    <property type="match status" value="1"/>
</dbReference>
<evidence type="ECO:0000256" key="2">
    <source>
        <dbReference type="SAM" id="SignalP"/>
    </source>
</evidence>
<feature type="domain" description="Alpha-2-macroglobulin bait region" evidence="3">
    <location>
        <begin position="461"/>
        <end position="599"/>
    </location>
</feature>
<organism evidence="6">
    <name type="scientific">Sinonovacula constricta</name>
    <name type="common">Razor clam</name>
    <dbReference type="NCBI Taxonomy" id="98310"/>
    <lineage>
        <taxon>Eukaryota</taxon>
        <taxon>Metazoa</taxon>
        <taxon>Spiralia</taxon>
        <taxon>Lophotrochozoa</taxon>
        <taxon>Mollusca</taxon>
        <taxon>Bivalvia</taxon>
        <taxon>Autobranchia</taxon>
        <taxon>Heteroconchia</taxon>
        <taxon>Euheterodonta</taxon>
        <taxon>Imparidentia</taxon>
        <taxon>Neoheterodontei</taxon>
        <taxon>Cardiida</taxon>
        <taxon>Tellinoidea</taxon>
        <taxon>Solecurtidae</taxon>
        <taxon>Sinonovacula</taxon>
    </lineage>
</organism>
<dbReference type="GO" id="GO:0004866">
    <property type="term" value="F:endopeptidase inhibitor activity"/>
    <property type="evidence" value="ECO:0007669"/>
    <property type="project" value="InterPro"/>
</dbReference>
<dbReference type="EMBL" id="MK287998">
    <property type="protein sequence ID" value="QEX93859.1"/>
    <property type="molecule type" value="mRNA"/>
</dbReference>
<dbReference type="InterPro" id="IPR036595">
    <property type="entry name" value="A-macroglobulin_rcpt-bd_sf"/>
</dbReference>
<dbReference type="InterPro" id="IPR001599">
    <property type="entry name" value="Macroglobln_a2"/>
</dbReference>
<feature type="domain" description="Alpha-macroglobulin receptor-binding" evidence="5">
    <location>
        <begin position="1426"/>
        <end position="1521"/>
    </location>
</feature>
<evidence type="ECO:0000313" key="6">
    <source>
        <dbReference type="EMBL" id="QEX93859.1"/>
    </source>
</evidence>
<dbReference type="Gene3D" id="2.60.40.690">
    <property type="entry name" value="Alpha-macroglobulin, receptor-binding domain"/>
    <property type="match status" value="1"/>
</dbReference>
<evidence type="ECO:0000256" key="1">
    <source>
        <dbReference type="ARBA" id="ARBA00023157"/>
    </source>
</evidence>
<dbReference type="SMART" id="SM01419">
    <property type="entry name" value="Thiol-ester_cl"/>
    <property type="match status" value="1"/>
</dbReference>
<dbReference type="SUPFAM" id="SSF49410">
    <property type="entry name" value="Alpha-macroglobulin receptor domain"/>
    <property type="match status" value="1"/>
</dbReference>
<dbReference type="GO" id="GO:0005615">
    <property type="term" value="C:extracellular space"/>
    <property type="evidence" value="ECO:0007669"/>
    <property type="project" value="InterPro"/>
</dbReference>
<dbReference type="Gene3D" id="2.60.40.10">
    <property type="entry name" value="Immunoglobulins"/>
    <property type="match status" value="2"/>
</dbReference>
<keyword evidence="1" id="KW-1015">Disulfide bond</keyword>
<dbReference type="InterPro" id="IPR050473">
    <property type="entry name" value="A2M/Complement_sys"/>
</dbReference>
<dbReference type="Pfam" id="PF17791">
    <property type="entry name" value="MG3"/>
    <property type="match status" value="1"/>
</dbReference>
<dbReference type="InterPro" id="IPR047565">
    <property type="entry name" value="Alpha-macroglob_thiol-ester_cl"/>
</dbReference>
<dbReference type="Gene3D" id="6.20.50.160">
    <property type="match status" value="1"/>
</dbReference>
<dbReference type="Pfam" id="PF07703">
    <property type="entry name" value="A2M_BRD"/>
    <property type="match status" value="1"/>
</dbReference>
<proteinExistence type="evidence at transcript level"/>
<accession>A0A6M2Z8D2</accession>
<dbReference type="SUPFAM" id="SSF50242">
    <property type="entry name" value="TIMP-like"/>
    <property type="match status" value="1"/>
</dbReference>
<feature type="chain" id="PRO_5026952096" evidence="2">
    <location>
        <begin position="21"/>
        <end position="1701"/>
    </location>
</feature>
<keyword evidence="2" id="KW-0732">Signal</keyword>
<dbReference type="Gene3D" id="2.20.130.20">
    <property type="match status" value="1"/>
</dbReference>
<dbReference type="Gene3D" id="1.50.10.20">
    <property type="match status" value="1"/>
</dbReference>
<dbReference type="InterPro" id="IPR011626">
    <property type="entry name" value="Alpha-macroglobulin_TED"/>
</dbReference>
<feature type="signal peptide" evidence="2">
    <location>
        <begin position="1"/>
        <end position="20"/>
    </location>
</feature>
<dbReference type="InterPro" id="IPR008930">
    <property type="entry name" value="Terpenoid_cyclase/PrenylTrfase"/>
</dbReference>
<dbReference type="Pfam" id="PF00207">
    <property type="entry name" value="A2M"/>
    <property type="match status" value="1"/>
</dbReference>
<evidence type="ECO:0000259" key="5">
    <source>
        <dbReference type="SMART" id="SM01361"/>
    </source>
</evidence>
<dbReference type="Gene3D" id="2.60.40.1930">
    <property type="match status" value="3"/>
</dbReference>
<reference evidence="6" key="1">
    <citation type="submission" date="2018-12" db="EMBL/GenBank/DDBJ databases">
        <title>The complement C3C4C5 family gene diverged in mollusk: A novel complement C3C4C5 type gene acts as a C5 gene by structure and function in Sinonovacula constricta insight into evolution of complement family.</title>
        <authorList>
            <person name="Peng M."/>
        </authorList>
    </citation>
    <scope>NUCLEOTIDE SEQUENCE</scope>
</reference>
<sequence length="1701" mass="191332">MMCFGLFLLSVCAHFVGVHGYYYVVAPNIFRFDYDVKVLVGILRSSPLTIEVWMEKVAEVPNQRPSQISAKNITVTDEKSPQFINLHIRESDVIGPMTFRKPKTLLLKSCVRTHNCNDIKTQQVLLSYHTGHLIVQTDKPVYTPGELVKARVLAMGEDFQPLHNTTVNIEITSPSQVTYERKIIAEKPDNGFYGTELLLPDNTEKGIWFVRSYYSGQFSTESKALFAVEEYVVPTFYVQIAVDTDIILPTNVSDPIKVNVQGKYVYGKPVDGTATIQLTAVKNGETLNMFKIRGKQLNRQGVVDFEIERRELCEKFPKACDVQQFPDGYRLKIIAEVMEAASGNKESTMDDSVLFTKKKYKVSFEKTKTTFRRTVQYTLMAMVTYVTGKLPLENTPVKMEIFYNGTSCRNLTSTTLKNGMIAFTNFSLHSYTKEVVLKVFVDNEAESDDLVVYPYQGSYAIQVEHVKKHDGEFLYLVTNGLVEKDSNIVVIVVSRGQIIHAQVVDMRTQIEISFGNIKKKIRSKDSRILAFFISADSNIIIADATWNANMEVVKCEGKKLNITPAVVNISPGKSSTLTIAGEPNMYVGLSIIDSALFYVSNSQEIISKDKMLSVLDEHDTGCGVGSGETAEHVFKNTGLTFLTDVKTVSGDLNRQSTNCTNRGTRVKRSVDDKGSCKTEAICCSSGVEYANEYFNENIDKQDIDPFTVCLGKTSILAHEKKENGEYAWLTKCLLAFYESCSDHLDSLIEPELEGKSLNRRNRYDEIISFVEEKTKQTMSNRFVRENFVQSWMFKNYQLNSKGLTTLNLTYPEDITTWTIIGLGITEDKGFCIAEHVSVQSFKEFFVQVKLPYEAIRLEQMDVEVTVFYYGSDQVDVTVFLFHSTGYCSYAEFNNPAAISIRMPPQSAKTVRFPIIPIQQGSFDLEVRAILIGNEFAYDGVKRKLRIRNEGIEERKAIEVCIDPLQQTKDCQSSPEVKTSLSTGANVEGVQLSNVDLTLTSVHLPGTAVAKGRISINLMDEIIPVLIDNAGNLLREPSGCVSQNMQRLGPTVYALNYLRKTSQMNADLETRGPAIIKRGINWQMKYYNVNGYYGYPRYYRLNAAIARAYCQAASTDSDMKTFIKNTGKIDKTLQWLVNSQYEFSPSELPWLALAFLECSTISQVAASQVNNLESRLIENKQSFDAMGIARAAYYLAKMTSPKAVEFRNDMMGSLYTDATLDYIYYKNSYSGGNIVVTSYALLTTLLYDDIKTASKMVAWISGQRQSFGSYYSSSDTTIALEAIAEYTVKTFAYRAKTNLDITLSAIGWPSKSLTLTEQNAGASLLIKGELPVNAGNNILTIKASGTGSARLMIDLRYNRPINPDEGCQIDVSDISIQPVDDTVDLSILPSINRSCDLCGFCQMNADETRIPKKYCVQFTVKSLNDDIGMSMIKFGLQSGVEADEDTVKLLKDRMPEHIDFTEMPKNGKSFITIYMHKITSTALKFQLIVIDTVTNKTDLFRQPASVEVFDYLNPDFRCTKYYKLDKDDNQLDLKTNCKNRICQCMEANCVTDTKKELRSIKMPALQLQKHTCDFALANYAVLVKVGDLVFDKQSNSPKLNASVVKVIHKGMEDLQINSTMTFKWRAECSHLNNLLNVTKGNRNFYIIGLDGVKVTDKSDHSFYEYDLMNTALVLRAANNPNSPFGKYIRTYEELMTNKGCRT</sequence>
<dbReference type="Gene3D" id="2.60.40.1940">
    <property type="match status" value="1"/>
</dbReference>
<dbReference type="Gene3D" id="2.40.50.120">
    <property type="match status" value="1"/>
</dbReference>
<dbReference type="Pfam" id="PF07678">
    <property type="entry name" value="TED_complement"/>
    <property type="match status" value="2"/>
</dbReference>
<evidence type="ECO:0000259" key="3">
    <source>
        <dbReference type="SMART" id="SM01359"/>
    </source>
</evidence>
<dbReference type="InterPro" id="IPR041555">
    <property type="entry name" value="MG3"/>
</dbReference>
<dbReference type="SMART" id="SM01360">
    <property type="entry name" value="A2M"/>
    <property type="match status" value="1"/>
</dbReference>
<dbReference type="SUPFAM" id="SSF48239">
    <property type="entry name" value="Terpenoid cyclases/Protein prenyltransferases"/>
    <property type="match status" value="1"/>
</dbReference>
<protein>
    <submittedName>
        <fullName evidence="6">Complement C5-like protein</fullName>
    </submittedName>
</protein>
<dbReference type="SMART" id="SM01359">
    <property type="entry name" value="A2M_N_2"/>
    <property type="match status" value="1"/>
</dbReference>
<dbReference type="InterPro" id="IPR008993">
    <property type="entry name" value="TIMP-like_OB-fold"/>
</dbReference>
<dbReference type="CDD" id="cd02891">
    <property type="entry name" value="A2M_like"/>
    <property type="match status" value="1"/>
</dbReference>
<dbReference type="InterPro" id="IPR002890">
    <property type="entry name" value="MG2"/>
</dbReference>
<dbReference type="Pfam" id="PF07677">
    <property type="entry name" value="A2M_recep"/>
    <property type="match status" value="1"/>
</dbReference>
<dbReference type="InterPro" id="IPR013783">
    <property type="entry name" value="Ig-like_fold"/>
</dbReference>